<accession>J8HFC3</accession>
<gene>
    <name evidence="1" type="ORF">IIG_05936</name>
</gene>
<organism evidence="1 2">
    <name type="scientific">Bacillus cereus VD048</name>
    <dbReference type="NCBI Taxonomy" id="1053226"/>
    <lineage>
        <taxon>Bacteria</taxon>
        <taxon>Bacillati</taxon>
        <taxon>Bacillota</taxon>
        <taxon>Bacilli</taxon>
        <taxon>Bacillales</taxon>
        <taxon>Bacillaceae</taxon>
        <taxon>Bacillus</taxon>
        <taxon>Bacillus cereus group</taxon>
    </lineage>
</organism>
<evidence type="ECO:0000313" key="1">
    <source>
        <dbReference type="EMBL" id="EJR24605.1"/>
    </source>
</evidence>
<dbReference type="PATRIC" id="fig|1053226.3.peg.6045"/>
<dbReference type="RefSeq" id="WP_002167204.1">
    <property type="nucleotide sequence ID" value="NZ_JH792318.1"/>
</dbReference>
<dbReference type="HOGENOM" id="CLU_093437_0_0_9"/>
<evidence type="ECO:0008006" key="3">
    <source>
        <dbReference type="Google" id="ProtNLM"/>
    </source>
</evidence>
<name>J8HFC3_BACCE</name>
<sequence length="235" mass="26337">MIKQAMEYLLETAGVKIEKVNDRPYSTQPLYAVKEPTAVGITVNSLSGLVDYIKSEFDGDHPLMIHVENPKNVSCFTKVNDDYNRSVFMEAKALTPQFTFERFHDAENFNISLQSAFVKNDDRDVTLKVVGNIREEAVNQIGDDGVSQSVVAQTGVATRANVVVPNPVMLQPYRTFVEVEQPVSPFVFRMQNGPKCALFEADGGAWKLQAIENIKNYLTEKLAEEIKNKKVFIIA</sequence>
<reference evidence="1 2" key="1">
    <citation type="submission" date="2012-04" db="EMBL/GenBank/DDBJ databases">
        <title>The Genome Sequence of Bacillus cereus VD048.</title>
        <authorList>
            <consortium name="The Broad Institute Genome Sequencing Platform"/>
            <consortium name="The Broad Institute Genome Sequencing Center for Infectious Disease"/>
            <person name="Feldgarden M."/>
            <person name="Van der Auwera G.A."/>
            <person name="Mahillon J."/>
            <person name="Duprez V."/>
            <person name="Timmery S."/>
            <person name="Mattelet C."/>
            <person name="Dierick K."/>
            <person name="Sun M."/>
            <person name="Yu Z."/>
            <person name="Zhu L."/>
            <person name="Hu X."/>
            <person name="Shank E.B."/>
            <person name="Swiecicka I."/>
            <person name="Hansen B.M."/>
            <person name="Andrup L."/>
            <person name="Young S.K."/>
            <person name="Zeng Q."/>
            <person name="Gargeya S."/>
            <person name="Fitzgerald M."/>
            <person name="Haas B."/>
            <person name="Abouelleil A."/>
            <person name="Alvarado L."/>
            <person name="Arachchi H.M."/>
            <person name="Berlin A."/>
            <person name="Chapman S.B."/>
            <person name="Goldberg J."/>
            <person name="Griggs A."/>
            <person name="Gujja S."/>
            <person name="Hansen M."/>
            <person name="Howarth C."/>
            <person name="Imamovic A."/>
            <person name="Larimer J."/>
            <person name="McCowen C."/>
            <person name="Montmayeur A."/>
            <person name="Murphy C."/>
            <person name="Neiman D."/>
            <person name="Pearson M."/>
            <person name="Priest M."/>
            <person name="Roberts A."/>
            <person name="Saif S."/>
            <person name="Shea T."/>
            <person name="Sisk P."/>
            <person name="Sykes S."/>
            <person name="Wortman J."/>
            <person name="Nusbaum C."/>
            <person name="Birren B."/>
        </authorList>
    </citation>
    <scope>NUCLEOTIDE SEQUENCE [LARGE SCALE GENOMIC DNA]</scope>
    <source>
        <strain evidence="1 2">VD048</strain>
    </source>
</reference>
<comment type="caution">
    <text evidence="1">The sequence shown here is derived from an EMBL/GenBank/DDBJ whole genome shotgun (WGS) entry which is preliminary data.</text>
</comment>
<protein>
    <recommendedName>
        <fullName evidence="3">Phage protein</fullName>
    </recommendedName>
</protein>
<dbReference type="EMBL" id="AHEU01000059">
    <property type="protein sequence ID" value="EJR24605.1"/>
    <property type="molecule type" value="Genomic_DNA"/>
</dbReference>
<dbReference type="Proteomes" id="UP000006960">
    <property type="component" value="Unassembled WGS sequence"/>
</dbReference>
<proteinExistence type="predicted"/>
<evidence type="ECO:0000313" key="2">
    <source>
        <dbReference type="Proteomes" id="UP000006960"/>
    </source>
</evidence>
<dbReference type="AlphaFoldDB" id="J8HFC3"/>